<reference evidence="3" key="1">
    <citation type="submission" date="2024-06" db="EMBL/GenBank/DDBJ databases">
        <title>Multi-omics analyses provide insights into the biosynthesis of the anticancer antibiotic pleurotin in Hohenbuehelia grisea.</title>
        <authorList>
            <person name="Weaver J.A."/>
            <person name="Alberti F."/>
        </authorList>
    </citation>
    <scope>NUCLEOTIDE SEQUENCE [LARGE SCALE GENOMIC DNA]</scope>
    <source>
        <strain evidence="3">T-177</strain>
    </source>
</reference>
<dbReference type="InterPro" id="IPR012664">
    <property type="entry name" value="CHP02452"/>
</dbReference>
<dbReference type="Gene3D" id="3.40.220.10">
    <property type="entry name" value="Leucine Aminopeptidase, subunit E, domain 1"/>
    <property type="match status" value="1"/>
</dbReference>
<gene>
    <name evidence="2" type="ORF">HGRIS_001952</name>
</gene>
<dbReference type="SUPFAM" id="SSF52949">
    <property type="entry name" value="Macro domain-like"/>
    <property type="match status" value="1"/>
</dbReference>
<accession>A0ABR3JKS4</accession>
<dbReference type="PIRSF" id="PIRSF014899">
    <property type="entry name" value="UCP014899"/>
    <property type="match status" value="1"/>
</dbReference>
<evidence type="ECO:0000313" key="2">
    <source>
        <dbReference type="EMBL" id="KAL0955736.1"/>
    </source>
</evidence>
<sequence>MAPGTQRRLHFEKKVPYKNNSPGATRRKQIAVGTLAAIGKGSYSIDDTTYPLSSDVEGSKQHTRYYGPDSILADWEQSRPTLSGGTSPTATDISFLEISTLEGARYLASRTSDTIGVLNFASAKKPGGGFLGGASAQEESIARSSALYPTLMTSEGQKFYVLHKNDPHAGYYTHAMIYSPGVTLFRDDSGGWLEPLKVDVLTSPAVNAGVVRKTVRARLAPDGEEAQIRRVMKERMGRLLYLFEREGVKHLVLGSFGTGVFRNDIPTIAEIWAELLGTSSTRFGSSFETILFAVIGGKTFEQLRDSFEESIRSASSSG</sequence>
<name>A0ABR3JKS4_9AGAR</name>
<dbReference type="Pfam" id="PF10021">
    <property type="entry name" value="PARG_cat_microb"/>
    <property type="match status" value="1"/>
</dbReference>
<protein>
    <recommendedName>
        <fullName evidence="1">Microbial-type PARG catalytic domain-containing protein</fullName>
    </recommendedName>
</protein>
<dbReference type="InterPro" id="IPR043472">
    <property type="entry name" value="Macro_dom-like"/>
</dbReference>
<dbReference type="InterPro" id="IPR019261">
    <property type="entry name" value="PARG_cat_microbial"/>
</dbReference>
<keyword evidence="3" id="KW-1185">Reference proteome</keyword>
<evidence type="ECO:0000259" key="1">
    <source>
        <dbReference type="Pfam" id="PF10021"/>
    </source>
</evidence>
<dbReference type="Proteomes" id="UP001556367">
    <property type="component" value="Unassembled WGS sequence"/>
</dbReference>
<evidence type="ECO:0000313" key="3">
    <source>
        <dbReference type="Proteomes" id="UP001556367"/>
    </source>
</evidence>
<organism evidence="2 3">
    <name type="scientific">Hohenbuehelia grisea</name>
    <dbReference type="NCBI Taxonomy" id="104357"/>
    <lineage>
        <taxon>Eukaryota</taxon>
        <taxon>Fungi</taxon>
        <taxon>Dikarya</taxon>
        <taxon>Basidiomycota</taxon>
        <taxon>Agaricomycotina</taxon>
        <taxon>Agaricomycetes</taxon>
        <taxon>Agaricomycetidae</taxon>
        <taxon>Agaricales</taxon>
        <taxon>Pleurotineae</taxon>
        <taxon>Pleurotaceae</taxon>
        <taxon>Hohenbuehelia</taxon>
    </lineage>
</organism>
<dbReference type="PANTHER" id="PTHR35596">
    <property type="entry name" value="DUF2263 DOMAIN-CONTAINING PROTEIN"/>
    <property type="match status" value="1"/>
</dbReference>
<dbReference type="NCBIfam" id="TIGR02452">
    <property type="entry name" value="TIGR02452 family protein"/>
    <property type="match status" value="1"/>
</dbReference>
<proteinExistence type="predicted"/>
<dbReference type="EMBL" id="JASNQZ010000006">
    <property type="protein sequence ID" value="KAL0955736.1"/>
    <property type="molecule type" value="Genomic_DNA"/>
</dbReference>
<dbReference type="PANTHER" id="PTHR35596:SF1">
    <property type="entry name" value="MICROBIAL-TYPE PARG CATALYTIC DOMAIN-CONTAINING PROTEIN"/>
    <property type="match status" value="1"/>
</dbReference>
<comment type="caution">
    <text evidence="2">The sequence shown here is derived from an EMBL/GenBank/DDBJ whole genome shotgun (WGS) entry which is preliminary data.</text>
</comment>
<feature type="domain" description="Microbial-type PARG catalytic" evidence="1">
    <location>
        <begin position="33"/>
        <end position="187"/>
    </location>
</feature>